<sequence>MSHKFKRNYSLSRQQGNLYIIAVFALVVMGFLGTNLIRIEQSNRDALVRDILGTQAWLLAHSVNEYALTQFYPLNASSAVASNCDPVASGISTGANNVLSNFSNCSSVSITCETIGTLDGMSYFKVESTAVCGSGINEVQRSQEVWIREES</sequence>
<dbReference type="Proteomes" id="UP000838748">
    <property type="component" value="Unassembled WGS sequence"/>
</dbReference>
<name>A0ABN8E6V5_9VIBR</name>
<evidence type="ECO:0000313" key="3">
    <source>
        <dbReference type="Proteomes" id="UP000838748"/>
    </source>
</evidence>
<protein>
    <recommendedName>
        <fullName evidence="4">MSHA biogenesis protein MshP</fullName>
    </recommendedName>
</protein>
<evidence type="ECO:0000256" key="1">
    <source>
        <dbReference type="SAM" id="Phobius"/>
    </source>
</evidence>
<evidence type="ECO:0000313" key="2">
    <source>
        <dbReference type="EMBL" id="CAH0541572.1"/>
    </source>
</evidence>
<keyword evidence="1" id="KW-0812">Transmembrane</keyword>
<proteinExistence type="predicted"/>
<comment type="caution">
    <text evidence="2">The sequence shown here is derived from an EMBL/GenBank/DDBJ whole genome shotgun (WGS) entry which is preliminary data.</text>
</comment>
<dbReference type="EMBL" id="CAKLDM010000002">
    <property type="protein sequence ID" value="CAH0541572.1"/>
    <property type="molecule type" value="Genomic_DNA"/>
</dbReference>
<keyword evidence="1" id="KW-0472">Membrane</keyword>
<accession>A0ABN8E6V5</accession>
<keyword evidence="3" id="KW-1185">Reference proteome</keyword>
<evidence type="ECO:0008006" key="4">
    <source>
        <dbReference type="Google" id="ProtNLM"/>
    </source>
</evidence>
<feature type="transmembrane region" description="Helical" evidence="1">
    <location>
        <begin position="18"/>
        <end position="37"/>
    </location>
</feature>
<dbReference type="RefSeq" id="WP_237363099.1">
    <property type="nucleotide sequence ID" value="NZ_CAKLDM010000002.1"/>
</dbReference>
<organism evidence="2 3">
    <name type="scientific">Vibrio marisflavi CECT 7928</name>
    <dbReference type="NCBI Taxonomy" id="634439"/>
    <lineage>
        <taxon>Bacteria</taxon>
        <taxon>Pseudomonadati</taxon>
        <taxon>Pseudomonadota</taxon>
        <taxon>Gammaproteobacteria</taxon>
        <taxon>Vibrionales</taxon>
        <taxon>Vibrionaceae</taxon>
        <taxon>Vibrio</taxon>
    </lineage>
</organism>
<keyword evidence="1" id="KW-1133">Transmembrane helix</keyword>
<gene>
    <name evidence="2" type="ORF">VMF7928_03635</name>
</gene>
<reference evidence="2" key="1">
    <citation type="submission" date="2021-11" db="EMBL/GenBank/DDBJ databases">
        <authorList>
            <person name="Rodrigo-Torres L."/>
            <person name="Arahal R. D."/>
            <person name="Lucena T."/>
        </authorList>
    </citation>
    <scope>NUCLEOTIDE SEQUENCE</scope>
    <source>
        <strain evidence="2">CECT 7928</strain>
    </source>
</reference>